<dbReference type="InterPro" id="IPR021831">
    <property type="entry name" value="ParD-like"/>
</dbReference>
<protein>
    <recommendedName>
        <fullName evidence="3">ParD-like antitoxin of type II toxin-antitoxin system</fullName>
    </recommendedName>
</protein>
<keyword evidence="2" id="KW-1185">Reference proteome</keyword>
<dbReference type="EMBL" id="CP008743">
    <property type="protein sequence ID" value="ARN84864.1"/>
    <property type="molecule type" value="Genomic_DNA"/>
</dbReference>
<sequence length="72" mass="8304">MSTPIKLSDDLIKDAKAYAGPYHRSVPKQIEYWAMIGKIAEQNPDLNYEMISKILISLMEEKEGHVEAYKFD</sequence>
<dbReference type="AlphaFoldDB" id="A0A1W6N4T2"/>
<dbReference type="STRING" id="1414854.GQ61_05695"/>
<dbReference type="Pfam" id="PF11903">
    <property type="entry name" value="ParD_like"/>
    <property type="match status" value="1"/>
</dbReference>
<name>A0A1W6N4T2_9PROT</name>
<dbReference type="Proteomes" id="UP000237351">
    <property type="component" value="Chromosome"/>
</dbReference>
<evidence type="ECO:0000313" key="1">
    <source>
        <dbReference type="EMBL" id="ARN84864.1"/>
    </source>
</evidence>
<evidence type="ECO:0000313" key="2">
    <source>
        <dbReference type="Proteomes" id="UP000237351"/>
    </source>
</evidence>
<reference evidence="1 2" key="1">
    <citation type="submission" date="2014-06" db="EMBL/GenBank/DDBJ databases">
        <title>The genome of the endonuclear symbiont Nucleicultrix amoebiphila.</title>
        <authorList>
            <person name="Schulz F."/>
            <person name="Horn M."/>
        </authorList>
    </citation>
    <scope>NUCLEOTIDE SEQUENCE [LARGE SCALE GENOMIC DNA]</scope>
    <source>
        <strain evidence="1 2">FS5</strain>
    </source>
</reference>
<dbReference type="OrthoDB" id="5422561at2"/>
<organism evidence="1 2">
    <name type="scientific">Candidatus Nucleicultrix amoebiphila FS5</name>
    <dbReference type="NCBI Taxonomy" id="1414854"/>
    <lineage>
        <taxon>Bacteria</taxon>
        <taxon>Pseudomonadati</taxon>
        <taxon>Pseudomonadota</taxon>
        <taxon>Alphaproteobacteria</taxon>
        <taxon>Holosporales</taxon>
        <taxon>Candidatus Nucleicultricaceae</taxon>
        <taxon>Candidatus Nucleicultrix</taxon>
    </lineage>
</organism>
<dbReference type="RefSeq" id="WP_085784362.1">
    <property type="nucleotide sequence ID" value="NZ_CP008743.1"/>
</dbReference>
<dbReference type="KEGG" id="naf:GQ61_05695"/>
<evidence type="ECO:0008006" key="3">
    <source>
        <dbReference type="Google" id="ProtNLM"/>
    </source>
</evidence>
<gene>
    <name evidence="1" type="ORF">GQ61_05695</name>
</gene>
<proteinExistence type="predicted"/>
<accession>A0A1W6N4T2</accession>